<dbReference type="AlphaFoldDB" id="A0A9P6UWW0"/>
<dbReference type="PANTHER" id="PTHR11089">
    <property type="entry name" value="GTP-BINDING PROTEIN-RELATED"/>
    <property type="match status" value="1"/>
</dbReference>
<comment type="caution">
    <text evidence="8">The sequence shown here is derived from an EMBL/GenBank/DDBJ whole genome shotgun (WGS) entry which is preliminary data.</text>
</comment>
<dbReference type="Gene3D" id="1.10.1580.10">
    <property type="match status" value="1"/>
</dbReference>
<evidence type="ECO:0000256" key="3">
    <source>
        <dbReference type="ARBA" id="ARBA00023054"/>
    </source>
</evidence>
<comment type="subcellular location">
    <subcellularLocation>
        <location evidence="1">Nucleus</location>
    </subcellularLocation>
</comment>
<dbReference type="SUPFAM" id="SSF52540">
    <property type="entry name" value="P-loop containing nucleoside triphosphate hydrolases"/>
    <property type="match status" value="1"/>
</dbReference>
<feature type="compositionally biased region" description="Acidic residues" evidence="6">
    <location>
        <begin position="470"/>
        <end position="486"/>
    </location>
</feature>
<evidence type="ECO:0000256" key="1">
    <source>
        <dbReference type="ARBA" id="ARBA00004123"/>
    </source>
</evidence>
<feature type="compositionally biased region" description="Acidic residues" evidence="6">
    <location>
        <begin position="501"/>
        <end position="511"/>
    </location>
</feature>
<dbReference type="Gene3D" id="3.40.50.300">
    <property type="entry name" value="P-loop containing nucleotide triphosphate hydrolases"/>
    <property type="match status" value="1"/>
</dbReference>
<dbReference type="InterPro" id="IPR014813">
    <property type="entry name" value="Gnl3_N_dom"/>
</dbReference>
<sequence>MGRANKPTGKPVKGHRQAKAAAAAHSNNKLKKDPGVPNLNPLREQMLLKKMRAAEAKQLQKEARENAMNKNRKIPGSSSSKTLSIQDIAHQATARGQEFDSTAVEVKPDDGARDVVDSAAVGGKDNSRKAYYREFRKVLENADVILEVLDARDPLGCRTRQIERLIMDSGKDKRIILVLNKIDLAPKENVENWLKYLRNEYPTIAFKASTQSQRTNLGQSNIGTNLASEDMLTSSECLGADQLVKLLKNYCRNANIKTAITVGVIGYPNVGKSSVINSLKRSKVCGVGSTPGFTKVAQEISLDKNIKLLDCPGIVFSKGDNGETSAELLLRNCVKVELLEDPISPVELIVGRCSREQLMEMYEVPPYEDVNDFLVHLARQRGKLKRGGIPDIFSAARSILNDWNSGKIPYYTIPPETRHTPTAATSMVESWSKEFDIDTQEDVQVLASMKSTVDMKYAMAMAAQELEEDEFDMEDSMDGDDDNGEDLGDHDTYGDDGAMSMDEDMDDEVGGDQEAPNVPRSSKPIINFKPKGKKLEAKVKPQMAFTPEEAELNPRLNQDRKKMLKQQQKKARKAQAAIEAGEDLDMDDDDDEDFAQHGFGQGSRFDFGNFGNQFSGGDERFDTSRFKGTTLILPSVSIGNVPQLTADLLLATLSLDRVGCIEDENVIPVIGPADPPQQTGLKSKRPADASSSSSATTLAVSSGAALSLAVEVFQSKDGQWTIIQQRSPTLRHRSHFYTDNLIQFIKDSNFGQVVVLASADGARRVDTQLRSTTTPIRYIPSPAMAQDLVETLQRLGLEQLEDVAVTEDEKREALIRRHEQLVSHDYDSSRSEPAASGLVEQVEGMQIENEAKALEKVPRIPSGGIARRLHALCQDQGVPILTIVKFAMEGDNAPDAIYLANVLNAVLKVHVPTSQQIEEEEGWRVPKSWDSLYGNTFHQDMYQ</sequence>
<dbReference type="GO" id="GO:0005525">
    <property type="term" value="F:GTP binding"/>
    <property type="evidence" value="ECO:0007669"/>
    <property type="project" value="UniProtKB-KW"/>
</dbReference>
<dbReference type="InterPro" id="IPR038389">
    <property type="entry name" value="PSMG2_sf"/>
</dbReference>
<keyword evidence="9" id="KW-1185">Reference proteome</keyword>
<feature type="compositionally biased region" description="Basic and acidic residues" evidence="6">
    <location>
        <begin position="57"/>
        <end position="67"/>
    </location>
</feature>
<organism evidence="8 9">
    <name type="scientific">Dissophora globulifera</name>
    <dbReference type="NCBI Taxonomy" id="979702"/>
    <lineage>
        <taxon>Eukaryota</taxon>
        <taxon>Fungi</taxon>
        <taxon>Fungi incertae sedis</taxon>
        <taxon>Mucoromycota</taxon>
        <taxon>Mortierellomycotina</taxon>
        <taxon>Mortierellomycetes</taxon>
        <taxon>Mortierellales</taxon>
        <taxon>Mortierellaceae</taxon>
        <taxon>Dissophora</taxon>
    </lineage>
</organism>
<evidence type="ECO:0000313" key="9">
    <source>
        <dbReference type="Proteomes" id="UP000738325"/>
    </source>
</evidence>
<evidence type="ECO:0000313" key="8">
    <source>
        <dbReference type="EMBL" id="KAG0324748.1"/>
    </source>
</evidence>
<dbReference type="GO" id="GO:0005730">
    <property type="term" value="C:nucleolus"/>
    <property type="evidence" value="ECO:0007669"/>
    <property type="project" value="TreeGrafter"/>
</dbReference>
<dbReference type="CDD" id="cd04178">
    <property type="entry name" value="Nucleostemin_like"/>
    <property type="match status" value="1"/>
</dbReference>
<name>A0A9P6UWW0_9FUNG</name>
<evidence type="ECO:0000256" key="2">
    <source>
        <dbReference type="ARBA" id="ARBA00022741"/>
    </source>
</evidence>
<dbReference type="PRINTS" id="PR00326">
    <property type="entry name" value="GTP1OBG"/>
</dbReference>
<protein>
    <submittedName>
        <fullName evidence="8">Guanine nucleotide-binding protein-like 3</fullName>
    </submittedName>
</protein>
<dbReference type="Pfam" id="PF09754">
    <property type="entry name" value="PAC2"/>
    <property type="match status" value="1"/>
</dbReference>
<feature type="region of interest" description="Disordered" evidence="6">
    <location>
        <begin position="670"/>
        <end position="691"/>
    </location>
</feature>
<dbReference type="Proteomes" id="UP000738325">
    <property type="component" value="Unassembled WGS sequence"/>
</dbReference>
<reference evidence="8" key="1">
    <citation type="journal article" date="2020" name="Fungal Divers.">
        <title>Resolving the Mortierellaceae phylogeny through synthesis of multi-gene phylogenetics and phylogenomics.</title>
        <authorList>
            <person name="Vandepol N."/>
            <person name="Liber J."/>
            <person name="Desiro A."/>
            <person name="Na H."/>
            <person name="Kennedy M."/>
            <person name="Barry K."/>
            <person name="Grigoriev I.V."/>
            <person name="Miller A.N."/>
            <person name="O'Donnell K."/>
            <person name="Stajich J.E."/>
            <person name="Bonito G."/>
        </authorList>
    </citation>
    <scope>NUCLEOTIDE SEQUENCE</scope>
    <source>
        <strain evidence="8">REB-010B</strain>
    </source>
</reference>
<dbReference type="InterPro" id="IPR027417">
    <property type="entry name" value="P-loop_NTPase"/>
</dbReference>
<keyword evidence="2" id="KW-0547">Nucleotide-binding</keyword>
<feature type="region of interest" description="Disordered" evidence="6">
    <location>
        <begin position="57"/>
        <end position="83"/>
    </location>
</feature>
<keyword evidence="5" id="KW-0539">Nucleus</keyword>
<dbReference type="InterPro" id="IPR019151">
    <property type="entry name" value="Proteasome_assmbl_chaperone_2"/>
</dbReference>
<dbReference type="InterPro" id="IPR006073">
    <property type="entry name" value="GTP-bd"/>
</dbReference>
<evidence type="ECO:0000259" key="7">
    <source>
        <dbReference type="PROSITE" id="PS51721"/>
    </source>
</evidence>
<dbReference type="Pfam" id="PF08701">
    <property type="entry name" value="GN3L_Grn1"/>
    <property type="match status" value="1"/>
</dbReference>
<accession>A0A9P6UWW0</accession>
<evidence type="ECO:0000256" key="4">
    <source>
        <dbReference type="ARBA" id="ARBA00023134"/>
    </source>
</evidence>
<dbReference type="OrthoDB" id="10266128at2759"/>
<dbReference type="InterPro" id="IPR050755">
    <property type="entry name" value="TRAFAC_YlqF/YawG_RiboMat"/>
</dbReference>
<keyword evidence="3" id="KW-0175">Coiled coil</keyword>
<dbReference type="Gene3D" id="3.40.50.10900">
    <property type="entry name" value="PAC-like subunit"/>
    <property type="match status" value="2"/>
</dbReference>
<feature type="domain" description="CP-type G" evidence="7">
    <location>
        <begin position="132"/>
        <end position="317"/>
    </location>
</feature>
<dbReference type="EMBL" id="JAAAIP010000138">
    <property type="protein sequence ID" value="KAG0324748.1"/>
    <property type="molecule type" value="Genomic_DNA"/>
</dbReference>
<feature type="region of interest" description="Disordered" evidence="6">
    <location>
        <begin position="470"/>
        <end position="527"/>
    </location>
</feature>
<dbReference type="PANTHER" id="PTHR11089:SF30">
    <property type="entry name" value="GUANINE NUCLEOTIDE-BINDING PROTEIN-LIKE 3 HOMOLOG"/>
    <property type="match status" value="1"/>
</dbReference>
<dbReference type="FunFam" id="1.10.1580.10:FF:000002">
    <property type="entry name" value="Guanine nucleotide-binding protein-like 3 (nucleolar)-like"/>
    <property type="match status" value="1"/>
</dbReference>
<dbReference type="InterPro" id="IPR030378">
    <property type="entry name" value="G_CP_dom"/>
</dbReference>
<gene>
    <name evidence="8" type="primary">GNL3</name>
    <name evidence="8" type="ORF">BGZ99_001468</name>
</gene>
<evidence type="ECO:0000256" key="6">
    <source>
        <dbReference type="SAM" id="MobiDB-lite"/>
    </source>
</evidence>
<keyword evidence="4" id="KW-0342">GTP-binding</keyword>
<feature type="region of interest" description="Disordered" evidence="6">
    <location>
        <begin position="1"/>
        <end position="43"/>
    </location>
</feature>
<dbReference type="FunFam" id="3.40.50.300:FF:000493">
    <property type="entry name" value="Guanine nucleotide-binding protein-like 3-like protein"/>
    <property type="match status" value="1"/>
</dbReference>
<dbReference type="PROSITE" id="PS51721">
    <property type="entry name" value="G_CP"/>
    <property type="match status" value="1"/>
</dbReference>
<dbReference type="InterPro" id="IPR023179">
    <property type="entry name" value="GTP-bd_ortho_bundle_sf"/>
</dbReference>
<evidence type="ECO:0000256" key="5">
    <source>
        <dbReference type="ARBA" id="ARBA00023242"/>
    </source>
</evidence>
<dbReference type="Pfam" id="PF01926">
    <property type="entry name" value="MMR_HSR1"/>
    <property type="match status" value="1"/>
</dbReference>
<proteinExistence type="predicted"/>